<sequence length="411" mass="45319">MKRVLLSAITILLLGVAVAQEEERKIIKLGAVYSSLPWLNASGGEKEGFVYMDNLDFTANLNIDRIFKWENDLIVFAYLLSNHGGQASSLMGDFQVASNIEAPRSTRLFELWVQENFFHNDISVLVGLYDLNSEFDVLRPGTIFINSSFGIGAEYAQSGLNGPSIFPISSLGMRMSAQMGDKVVVRLAVLDGVPGDAGDPTTNHIHLSKKDGALLAAETSIYPGSTVVINPEHVERGYVTRRKKVGREHEIPTNDKINLGGWYYTAKFPELNSPYVSHGNWGVYAGMQKYFHFGREGRYLALFGRYGVANALYNQLQSALSGGVVFADLIKGKTDYLGFGFSTGYNGDPYMEGMQSPQEPLRSETALEFTYSVSLANWFSLQPDVQYVINPGMRRSLSNSLGVGLLLQVSI</sequence>
<comment type="similarity">
    <text evidence="1 2">Belongs to the OprB family.</text>
</comment>
<dbReference type="OrthoDB" id="545475at2"/>
<dbReference type="Proteomes" id="UP000256779">
    <property type="component" value="Unassembled WGS sequence"/>
</dbReference>
<dbReference type="InterPro" id="IPR007049">
    <property type="entry name" value="Carb-sel_porin_OprB"/>
</dbReference>
<accession>A0A3D9KZY3</accession>
<dbReference type="AlphaFoldDB" id="A0A3D9KZY3"/>
<reference evidence="3 4" key="1">
    <citation type="submission" date="2018-07" db="EMBL/GenBank/DDBJ databases">
        <title>Genomic Encyclopedia of Type Strains, Phase IV (KMG-IV): sequencing the most valuable type-strain genomes for metagenomic binning, comparative biology and taxonomic classification.</title>
        <authorList>
            <person name="Goeker M."/>
        </authorList>
    </citation>
    <scope>NUCLEOTIDE SEQUENCE [LARGE SCALE GENOMIC DNA]</scope>
    <source>
        <strain evidence="3 4">DSM 4134</strain>
    </source>
</reference>
<evidence type="ECO:0000256" key="1">
    <source>
        <dbReference type="ARBA" id="ARBA00008769"/>
    </source>
</evidence>
<dbReference type="PANTHER" id="PTHR37944">
    <property type="entry name" value="PORIN B"/>
    <property type="match status" value="1"/>
</dbReference>
<evidence type="ECO:0000313" key="3">
    <source>
        <dbReference type="EMBL" id="RED93843.1"/>
    </source>
</evidence>
<protein>
    <submittedName>
        <fullName evidence="3">Porin</fullName>
    </submittedName>
</protein>
<dbReference type="PANTHER" id="PTHR37944:SF1">
    <property type="entry name" value="PORIN B"/>
    <property type="match status" value="1"/>
</dbReference>
<evidence type="ECO:0000256" key="2">
    <source>
        <dbReference type="RuleBase" id="RU363072"/>
    </source>
</evidence>
<dbReference type="RefSeq" id="WP_115869763.1">
    <property type="nucleotide sequence ID" value="NZ_QREG01000023.1"/>
</dbReference>
<dbReference type="EMBL" id="QREG01000023">
    <property type="protein sequence ID" value="RED93843.1"/>
    <property type="molecule type" value="Genomic_DNA"/>
</dbReference>
<dbReference type="Pfam" id="PF04966">
    <property type="entry name" value="OprB"/>
    <property type="match status" value="1"/>
</dbReference>
<dbReference type="GO" id="GO:0015288">
    <property type="term" value="F:porin activity"/>
    <property type="evidence" value="ECO:0007669"/>
    <property type="project" value="InterPro"/>
</dbReference>
<proteinExistence type="inferred from homology"/>
<dbReference type="GO" id="GO:0008643">
    <property type="term" value="P:carbohydrate transport"/>
    <property type="evidence" value="ECO:0007669"/>
    <property type="project" value="InterPro"/>
</dbReference>
<organism evidence="3 4">
    <name type="scientific">Marinoscillum furvescens DSM 4134</name>
    <dbReference type="NCBI Taxonomy" id="1122208"/>
    <lineage>
        <taxon>Bacteria</taxon>
        <taxon>Pseudomonadati</taxon>
        <taxon>Bacteroidota</taxon>
        <taxon>Cytophagia</taxon>
        <taxon>Cytophagales</taxon>
        <taxon>Reichenbachiellaceae</taxon>
        <taxon>Marinoscillum</taxon>
    </lineage>
</organism>
<evidence type="ECO:0000313" key="4">
    <source>
        <dbReference type="Proteomes" id="UP000256779"/>
    </source>
</evidence>
<gene>
    <name evidence="3" type="ORF">C7460_12321</name>
</gene>
<dbReference type="Gene3D" id="2.40.160.180">
    <property type="entry name" value="Carbohydrate-selective porin OprB"/>
    <property type="match status" value="1"/>
</dbReference>
<dbReference type="GO" id="GO:0016020">
    <property type="term" value="C:membrane"/>
    <property type="evidence" value="ECO:0007669"/>
    <property type="project" value="InterPro"/>
</dbReference>
<dbReference type="InterPro" id="IPR038673">
    <property type="entry name" value="OprB_sf"/>
</dbReference>
<comment type="caution">
    <text evidence="3">The sequence shown here is derived from an EMBL/GenBank/DDBJ whole genome shotgun (WGS) entry which is preliminary data.</text>
</comment>
<name>A0A3D9KZY3_MARFU</name>
<keyword evidence="4" id="KW-1185">Reference proteome</keyword>
<dbReference type="InterPro" id="IPR052932">
    <property type="entry name" value="OprB_Porin"/>
</dbReference>